<name>A0A6F9D7J3_9ASCI</name>
<organism evidence="2">
    <name type="scientific">Phallusia mammillata</name>
    <dbReference type="NCBI Taxonomy" id="59560"/>
    <lineage>
        <taxon>Eukaryota</taxon>
        <taxon>Metazoa</taxon>
        <taxon>Chordata</taxon>
        <taxon>Tunicata</taxon>
        <taxon>Ascidiacea</taxon>
        <taxon>Phlebobranchia</taxon>
        <taxon>Ascidiidae</taxon>
        <taxon>Phallusia</taxon>
    </lineage>
</organism>
<dbReference type="AlphaFoldDB" id="A0A6F9D7J3"/>
<dbReference type="Pfam" id="PF12640">
    <property type="entry name" value="UPF0489"/>
    <property type="match status" value="1"/>
</dbReference>
<dbReference type="PANTHER" id="PTHR13225:SF3">
    <property type="entry name" value="UPF0489 PROTEIN C5ORF22"/>
    <property type="match status" value="1"/>
</dbReference>
<dbReference type="PANTHER" id="PTHR13225">
    <property type="entry name" value="MISEXPRESSION SUPPRESSOR OF RAS 6"/>
    <property type="match status" value="1"/>
</dbReference>
<gene>
    <name evidence="2" type="primary">C5orf22</name>
</gene>
<dbReference type="InterPro" id="IPR024131">
    <property type="entry name" value="UPF0489"/>
</dbReference>
<sequence length="370" mass="42816">MSRLKKYNEMPIHVVEYHNEALEHIYRAIGSKYLPFEHLVLVHFDAHPDLGIPDDIIAPSVFDKYELFAKVSIESWIMPAVYAGHINTIIWLKPRWAKQFRDGVYQFSIGKDPTSEKLRVSLKNLYFLSDCVYQDRSELTDTKEVKLQIITLEKDSQSIESITQLLEPGQHYILDVDLDCFSTLNPFKNMFSPEDLASLTKLYWYNPPKSIPEILSCQETRRNRLRILKNWLTEIANGNLEYSTDRKFKELARIVKNYETSIKKKFDEQEIEIIHGAGCSSGEPPLPHHISSDERINSLVAEFNRLLSTTQHAPTLCTIARSTIDDYCPSWQVEEIQLKILATIQEIYKPAKIFCHYKSTEVVGDNKGCL</sequence>
<evidence type="ECO:0000256" key="1">
    <source>
        <dbReference type="ARBA" id="ARBA00007099"/>
    </source>
</evidence>
<accession>A0A6F9D7J3</accession>
<reference evidence="2" key="1">
    <citation type="submission" date="2020-04" db="EMBL/GenBank/DDBJ databases">
        <authorList>
            <person name="Neveu A P."/>
        </authorList>
    </citation>
    <scope>NUCLEOTIDE SEQUENCE</scope>
    <source>
        <tissue evidence="2">Whole embryo</tissue>
    </source>
</reference>
<protein>
    <submittedName>
        <fullName evidence="2">UPF0489 protein C5orf22 homolog</fullName>
    </submittedName>
</protein>
<proteinExistence type="evidence at transcript level"/>
<dbReference type="EMBL" id="LR783500">
    <property type="protein sequence ID" value="CAB3227130.1"/>
    <property type="molecule type" value="mRNA"/>
</dbReference>
<comment type="similarity">
    <text evidence="1">Belongs to the UPF0489 family.</text>
</comment>
<evidence type="ECO:0000313" key="2">
    <source>
        <dbReference type="EMBL" id="CAB3227130.1"/>
    </source>
</evidence>